<name>A0A0F9J3R0_9ZZZZ</name>
<sequence length="39" mass="4475">MNTLHRERIERANAIQGEKAKAPEVIQTEIEELLEKTKG</sequence>
<comment type="caution">
    <text evidence="1">The sequence shown here is derived from an EMBL/GenBank/DDBJ whole genome shotgun (WGS) entry which is preliminary data.</text>
</comment>
<organism evidence="1">
    <name type="scientific">marine sediment metagenome</name>
    <dbReference type="NCBI Taxonomy" id="412755"/>
    <lineage>
        <taxon>unclassified sequences</taxon>
        <taxon>metagenomes</taxon>
        <taxon>ecological metagenomes</taxon>
    </lineage>
</organism>
<dbReference type="AlphaFoldDB" id="A0A0F9J3R0"/>
<dbReference type="EMBL" id="LAZR01010947">
    <property type="protein sequence ID" value="KKM64203.1"/>
    <property type="molecule type" value="Genomic_DNA"/>
</dbReference>
<gene>
    <name evidence="1" type="ORF">LCGC14_1503740</name>
</gene>
<reference evidence="1" key="1">
    <citation type="journal article" date="2015" name="Nature">
        <title>Complex archaea that bridge the gap between prokaryotes and eukaryotes.</title>
        <authorList>
            <person name="Spang A."/>
            <person name="Saw J.H."/>
            <person name="Jorgensen S.L."/>
            <person name="Zaremba-Niedzwiedzka K."/>
            <person name="Martijn J."/>
            <person name="Lind A.E."/>
            <person name="van Eijk R."/>
            <person name="Schleper C."/>
            <person name="Guy L."/>
            <person name="Ettema T.J."/>
        </authorList>
    </citation>
    <scope>NUCLEOTIDE SEQUENCE</scope>
</reference>
<protein>
    <submittedName>
        <fullName evidence="1">Uncharacterized protein</fullName>
    </submittedName>
</protein>
<proteinExistence type="predicted"/>
<evidence type="ECO:0000313" key="1">
    <source>
        <dbReference type="EMBL" id="KKM64203.1"/>
    </source>
</evidence>
<accession>A0A0F9J3R0</accession>